<dbReference type="Pfam" id="PF01430">
    <property type="entry name" value="HSP33"/>
    <property type="match status" value="1"/>
</dbReference>
<dbReference type="SUPFAM" id="SSF118352">
    <property type="entry name" value="HSP33 redox switch-like"/>
    <property type="match status" value="1"/>
</dbReference>
<dbReference type="OrthoDB" id="197748at2"/>
<evidence type="ECO:0000313" key="7">
    <source>
        <dbReference type="Proteomes" id="UP000321577"/>
    </source>
</evidence>
<dbReference type="SUPFAM" id="SSF64397">
    <property type="entry name" value="Hsp33 domain"/>
    <property type="match status" value="1"/>
</dbReference>
<keyword evidence="1" id="KW-0963">Cytoplasm</keyword>
<dbReference type="InterPro" id="IPR016153">
    <property type="entry name" value="Heat_shock_Hsp33_N"/>
</dbReference>
<dbReference type="AlphaFoldDB" id="A0A512M736"/>
<sequence>MPESDLANIELRSYFVRGRNCLLVRGQFSDLYMDYYLHLMQHGIKHEQHLDTMLKEGLAAMALHQASRPHDERCAWTIHMQDPLLNIFVTGGGYPQSRVTGRLFMDDIKDMGKSIIIAQTTRSNVPPRQSMVEFQGMDVLAAVEHFYTQSEQRPTRIFRLDDEEFVQISAEPDADTAWLKNLRQEDILKLDQLEVLSLLETRGFVFDCGCTVERMFPMLSRLADEDLDYIFEEGPAGITCPRCGAKYQVPREIFDAWLAAQNQSQDQDKA</sequence>
<accession>A0A512M736</accession>
<dbReference type="EMBL" id="BKAG01000010">
    <property type="protein sequence ID" value="GEP42542.1"/>
    <property type="molecule type" value="Genomic_DNA"/>
</dbReference>
<proteinExistence type="predicted"/>
<comment type="caution">
    <text evidence="6">The sequence shown here is derived from an EMBL/GenBank/DDBJ whole genome shotgun (WGS) entry which is preliminary data.</text>
</comment>
<dbReference type="Gene3D" id="3.90.1280.10">
    <property type="entry name" value="HSP33 redox switch-like"/>
    <property type="match status" value="1"/>
</dbReference>
<reference evidence="6 7" key="1">
    <citation type="submission" date="2019-07" db="EMBL/GenBank/DDBJ databases">
        <title>Whole genome shotgun sequence of Brevifollis gellanilyticus NBRC 108608.</title>
        <authorList>
            <person name="Hosoyama A."/>
            <person name="Uohara A."/>
            <person name="Ohji S."/>
            <person name="Ichikawa N."/>
        </authorList>
    </citation>
    <scope>NUCLEOTIDE SEQUENCE [LARGE SCALE GENOMIC DNA]</scope>
    <source>
        <strain evidence="6 7">NBRC 108608</strain>
    </source>
</reference>
<dbReference type="Proteomes" id="UP000321577">
    <property type="component" value="Unassembled WGS sequence"/>
</dbReference>
<evidence type="ECO:0000313" key="6">
    <source>
        <dbReference type="EMBL" id="GEP42542.1"/>
    </source>
</evidence>
<evidence type="ECO:0000256" key="5">
    <source>
        <dbReference type="ARBA" id="ARBA00023284"/>
    </source>
</evidence>
<dbReference type="Gene3D" id="3.55.30.10">
    <property type="entry name" value="Hsp33 domain"/>
    <property type="match status" value="1"/>
</dbReference>
<keyword evidence="4" id="KW-0143">Chaperone</keyword>
<evidence type="ECO:0000256" key="1">
    <source>
        <dbReference type="ARBA" id="ARBA00022490"/>
    </source>
</evidence>
<protein>
    <recommendedName>
        <fullName evidence="8">33 kDa chaperonin</fullName>
    </recommendedName>
</protein>
<dbReference type="RefSeq" id="WP_146850139.1">
    <property type="nucleotide sequence ID" value="NZ_BKAG01000010.1"/>
</dbReference>
<organism evidence="6 7">
    <name type="scientific">Brevifollis gellanilyticus</name>
    <dbReference type="NCBI Taxonomy" id="748831"/>
    <lineage>
        <taxon>Bacteria</taxon>
        <taxon>Pseudomonadati</taxon>
        <taxon>Verrucomicrobiota</taxon>
        <taxon>Verrucomicrobiia</taxon>
        <taxon>Verrucomicrobiales</taxon>
        <taxon>Verrucomicrobiaceae</taxon>
    </lineage>
</organism>
<evidence type="ECO:0000256" key="4">
    <source>
        <dbReference type="ARBA" id="ARBA00023186"/>
    </source>
</evidence>
<evidence type="ECO:0000256" key="3">
    <source>
        <dbReference type="ARBA" id="ARBA00023157"/>
    </source>
</evidence>
<gene>
    <name evidence="6" type="ORF">BGE01nite_18330</name>
</gene>
<dbReference type="GO" id="GO:0051082">
    <property type="term" value="F:unfolded protein binding"/>
    <property type="evidence" value="ECO:0007669"/>
    <property type="project" value="InterPro"/>
</dbReference>
<keyword evidence="2" id="KW-0862">Zinc</keyword>
<keyword evidence="7" id="KW-1185">Reference proteome</keyword>
<dbReference type="GO" id="GO:0005737">
    <property type="term" value="C:cytoplasm"/>
    <property type="evidence" value="ECO:0007669"/>
    <property type="project" value="InterPro"/>
</dbReference>
<dbReference type="InterPro" id="IPR000397">
    <property type="entry name" value="Heat_shock_Hsp33"/>
</dbReference>
<keyword evidence="5" id="KW-0676">Redox-active center</keyword>
<dbReference type="GO" id="GO:0006457">
    <property type="term" value="P:protein folding"/>
    <property type="evidence" value="ECO:0007669"/>
    <property type="project" value="InterPro"/>
</dbReference>
<dbReference type="InterPro" id="IPR016154">
    <property type="entry name" value="Heat_shock_Hsp33_C"/>
</dbReference>
<evidence type="ECO:0000256" key="2">
    <source>
        <dbReference type="ARBA" id="ARBA00022833"/>
    </source>
</evidence>
<evidence type="ECO:0008006" key="8">
    <source>
        <dbReference type="Google" id="ProtNLM"/>
    </source>
</evidence>
<name>A0A512M736_9BACT</name>
<keyword evidence="3" id="KW-1015">Disulfide bond</keyword>